<feature type="chain" id="PRO_5045436497" evidence="2">
    <location>
        <begin position="20"/>
        <end position="265"/>
    </location>
</feature>
<evidence type="ECO:0000313" key="4">
    <source>
        <dbReference type="EMBL" id="GAA3990659.1"/>
    </source>
</evidence>
<reference evidence="5" key="1">
    <citation type="journal article" date="2019" name="Int. J. Syst. Evol. Microbiol.">
        <title>The Global Catalogue of Microorganisms (GCM) 10K type strain sequencing project: providing services to taxonomists for standard genome sequencing and annotation.</title>
        <authorList>
            <consortium name="The Broad Institute Genomics Platform"/>
            <consortium name="The Broad Institute Genome Sequencing Center for Infectious Disease"/>
            <person name="Wu L."/>
            <person name="Ma J."/>
        </authorList>
    </citation>
    <scope>NUCLEOTIDE SEQUENCE [LARGE SCALE GENOMIC DNA]</scope>
    <source>
        <strain evidence="5">JCM 16601</strain>
    </source>
</reference>
<evidence type="ECO:0000256" key="2">
    <source>
        <dbReference type="SAM" id="SignalP"/>
    </source>
</evidence>
<feature type="signal peptide" evidence="2">
    <location>
        <begin position="1"/>
        <end position="19"/>
    </location>
</feature>
<proteinExistence type="predicted"/>
<evidence type="ECO:0000259" key="3">
    <source>
        <dbReference type="Pfam" id="PF02230"/>
    </source>
</evidence>
<keyword evidence="4" id="KW-0378">Hydrolase</keyword>
<dbReference type="GO" id="GO:0016787">
    <property type="term" value="F:hydrolase activity"/>
    <property type="evidence" value="ECO:0007669"/>
    <property type="project" value="UniProtKB-KW"/>
</dbReference>
<evidence type="ECO:0000256" key="1">
    <source>
        <dbReference type="ARBA" id="ARBA00022729"/>
    </source>
</evidence>
<sequence>MKKILFLILLLFSGLFLQAQDTSAYKKALFISGHDTLRYRIMYPSNYEAGHSYPLVVFLHGAGERGNDNEKQLWHGADLFLGDSVRKKFPAIVVFPQCPTDSSWSRFTKMTDTTTADVRNRALNTYALTTPERLVKLLINKLVRRRVADKNRIYLGGLSLGGFGVYDLVIHYPKYFAAAFTISAQANVKLYTQKARYFPIWIFHGDSDNTISVQPDRDLYKAMQGVGAKNVKYTEYPGVQHNSWDNAFAEPKLLPWLFSFRKGNQ</sequence>
<dbReference type="InterPro" id="IPR050955">
    <property type="entry name" value="Plant_Biomass_Hydrol_Est"/>
</dbReference>
<organism evidence="4 5">
    <name type="scientific">Mucilaginibacter dorajii</name>
    <dbReference type="NCBI Taxonomy" id="692994"/>
    <lineage>
        <taxon>Bacteria</taxon>
        <taxon>Pseudomonadati</taxon>
        <taxon>Bacteroidota</taxon>
        <taxon>Sphingobacteriia</taxon>
        <taxon>Sphingobacteriales</taxon>
        <taxon>Sphingobacteriaceae</taxon>
        <taxon>Mucilaginibacter</taxon>
    </lineage>
</organism>
<protein>
    <submittedName>
        <fullName evidence="4">Dienelactone hydrolase family protein</fullName>
    </submittedName>
</protein>
<gene>
    <name evidence="4" type="ORF">GCM10022210_50400</name>
</gene>
<dbReference type="PANTHER" id="PTHR43037">
    <property type="entry name" value="UNNAMED PRODUCT-RELATED"/>
    <property type="match status" value="1"/>
</dbReference>
<evidence type="ECO:0000313" key="5">
    <source>
        <dbReference type="Proteomes" id="UP001500742"/>
    </source>
</evidence>
<keyword evidence="1 2" id="KW-0732">Signal</keyword>
<dbReference type="PANTHER" id="PTHR43037:SF1">
    <property type="entry name" value="BLL1128 PROTEIN"/>
    <property type="match status" value="1"/>
</dbReference>
<dbReference type="RefSeq" id="WP_259086680.1">
    <property type="nucleotide sequence ID" value="NZ_BAAAZC010000031.1"/>
</dbReference>
<dbReference type="Pfam" id="PF02230">
    <property type="entry name" value="Abhydrolase_2"/>
    <property type="match status" value="1"/>
</dbReference>
<dbReference type="Gene3D" id="3.40.50.1820">
    <property type="entry name" value="alpha/beta hydrolase"/>
    <property type="match status" value="1"/>
</dbReference>
<dbReference type="EMBL" id="BAAAZC010000031">
    <property type="protein sequence ID" value="GAA3990659.1"/>
    <property type="molecule type" value="Genomic_DNA"/>
</dbReference>
<keyword evidence="5" id="KW-1185">Reference proteome</keyword>
<dbReference type="SUPFAM" id="SSF53474">
    <property type="entry name" value="alpha/beta-Hydrolases"/>
    <property type="match status" value="1"/>
</dbReference>
<comment type="caution">
    <text evidence="4">The sequence shown here is derived from an EMBL/GenBank/DDBJ whole genome shotgun (WGS) entry which is preliminary data.</text>
</comment>
<dbReference type="Proteomes" id="UP001500742">
    <property type="component" value="Unassembled WGS sequence"/>
</dbReference>
<accession>A0ABP7R1Q8</accession>
<dbReference type="InterPro" id="IPR029058">
    <property type="entry name" value="AB_hydrolase_fold"/>
</dbReference>
<name>A0ABP7R1Q8_9SPHI</name>
<dbReference type="InterPro" id="IPR003140">
    <property type="entry name" value="PLipase/COase/thioEstase"/>
</dbReference>
<feature type="domain" description="Phospholipase/carboxylesterase/thioesterase" evidence="3">
    <location>
        <begin position="54"/>
        <end position="248"/>
    </location>
</feature>